<comment type="caution">
    <text evidence="1">The sequence shown here is derived from an EMBL/GenBank/DDBJ whole genome shotgun (WGS) entry which is preliminary data.</text>
</comment>
<accession>E6PG02</accession>
<dbReference type="AlphaFoldDB" id="E6PG02"/>
<proteinExistence type="predicted"/>
<evidence type="ECO:0000313" key="1">
    <source>
        <dbReference type="EMBL" id="CBH75389.1"/>
    </source>
</evidence>
<protein>
    <submittedName>
        <fullName evidence="1">Uncharacterized protein</fullName>
    </submittedName>
</protein>
<name>E6PG02_9ZZZZ</name>
<gene>
    <name evidence="1" type="ORF">CARN1_1406</name>
</gene>
<sequence length="67" mass="7074">MGFSCAWLLLKHLKPPFAGGRDFGTPPHCEDTQTDELLGLVGFKLSCAGSSPGIEVSIDGAVREEAL</sequence>
<organism evidence="1">
    <name type="scientific">mine drainage metagenome</name>
    <dbReference type="NCBI Taxonomy" id="410659"/>
    <lineage>
        <taxon>unclassified sequences</taxon>
        <taxon>metagenomes</taxon>
        <taxon>ecological metagenomes</taxon>
    </lineage>
</organism>
<dbReference type="EMBL" id="CABL01000008">
    <property type="protein sequence ID" value="CBH75389.1"/>
    <property type="molecule type" value="Genomic_DNA"/>
</dbReference>
<reference evidence="1" key="1">
    <citation type="submission" date="2009-10" db="EMBL/GenBank/DDBJ databases">
        <title>Diversity of trophic interactions inside an arsenic-rich microbial ecosystem.</title>
        <authorList>
            <person name="Bertin P.N."/>
            <person name="Heinrich-Salmeron A."/>
            <person name="Pelletier E."/>
            <person name="Goulhen-Chollet F."/>
            <person name="Arsene-Ploetze F."/>
            <person name="Gallien S."/>
            <person name="Calteau A."/>
            <person name="Vallenet D."/>
            <person name="Casiot C."/>
            <person name="Chane-Woon-Ming B."/>
            <person name="Giloteaux L."/>
            <person name="Barakat M."/>
            <person name="Bonnefoy V."/>
            <person name="Bruneel O."/>
            <person name="Chandler M."/>
            <person name="Cleiss J."/>
            <person name="Duran R."/>
            <person name="Elbaz-Poulichet F."/>
            <person name="Fonknechten N."/>
            <person name="Lauga B."/>
            <person name="Mornico D."/>
            <person name="Ortet P."/>
            <person name="Schaeffer C."/>
            <person name="Siguier P."/>
            <person name="Alexander Thil Smith A."/>
            <person name="Van Dorsselaer A."/>
            <person name="Weissenbach J."/>
            <person name="Medigue C."/>
            <person name="Le Paslier D."/>
        </authorList>
    </citation>
    <scope>NUCLEOTIDE SEQUENCE</scope>
</reference>